<feature type="domain" description="ENTH" evidence="1">
    <location>
        <begin position="1"/>
        <end position="28"/>
    </location>
</feature>
<evidence type="ECO:0000259" key="1">
    <source>
        <dbReference type="PROSITE" id="PS50942"/>
    </source>
</evidence>
<organism evidence="2">
    <name type="scientific">Rhizophora mucronata</name>
    <name type="common">Asiatic mangrove</name>
    <dbReference type="NCBI Taxonomy" id="61149"/>
    <lineage>
        <taxon>Eukaryota</taxon>
        <taxon>Viridiplantae</taxon>
        <taxon>Streptophyta</taxon>
        <taxon>Embryophyta</taxon>
        <taxon>Tracheophyta</taxon>
        <taxon>Spermatophyta</taxon>
        <taxon>Magnoliopsida</taxon>
        <taxon>eudicotyledons</taxon>
        <taxon>Gunneridae</taxon>
        <taxon>Pentapetalae</taxon>
        <taxon>rosids</taxon>
        <taxon>fabids</taxon>
        <taxon>Malpighiales</taxon>
        <taxon>Rhizophoraceae</taxon>
        <taxon>Rhizophora</taxon>
    </lineage>
</organism>
<dbReference type="AlphaFoldDB" id="A0A2P2N8E7"/>
<name>A0A2P2N8E7_RHIMU</name>
<dbReference type="PROSITE" id="PS50942">
    <property type="entry name" value="ENTH"/>
    <property type="match status" value="1"/>
</dbReference>
<dbReference type="EMBL" id="GGEC01058263">
    <property type="protein sequence ID" value="MBX38747.1"/>
    <property type="molecule type" value="Transcribed_RNA"/>
</dbReference>
<evidence type="ECO:0000313" key="2">
    <source>
        <dbReference type="EMBL" id="MBX38747.1"/>
    </source>
</evidence>
<sequence>MLKNISINMKFYNWEIVDQVLLILRFII</sequence>
<proteinExistence type="predicted"/>
<protein>
    <recommendedName>
        <fullName evidence="1">ENTH domain-containing protein</fullName>
    </recommendedName>
</protein>
<dbReference type="InterPro" id="IPR013809">
    <property type="entry name" value="ENTH"/>
</dbReference>
<accession>A0A2P2N8E7</accession>
<reference evidence="2" key="1">
    <citation type="submission" date="2018-02" db="EMBL/GenBank/DDBJ databases">
        <title>Rhizophora mucronata_Transcriptome.</title>
        <authorList>
            <person name="Meera S.P."/>
            <person name="Sreeshan A."/>
            <person name="Augustine A."/>
        </authorList>
    </citation>
    <scope>NUCLEOTIDE SEQUENCE</scope>
    <source>
        <tissue evidence="2">Leaf</tissue>
    </source>
</reference>